<accession>A0ABQ7GVB6</accession>
<gene>
    <name evidence="2" type="ORF">DUNSADRAFT_2621</name>
</gene>
<feature type="region of interest" description="Disordered" evidence="1">
    <location>
        <begin position="388"/>
        <end position="483"/>
    </location>
</feature>
<dbReference type="EMBL" id="MU069574">
    <property type="protein sequence ID" value="KAF5838560.1"/>
    <property type="molecule type" value="Genomic_DNA"/>
</dbReference>
<dbReference type="Proteomes" id="UP000815325">
    <property type="component" value="Unassembled WGS sequence"/>
</dbReference>
<feature type="region of interest" description="Disordered" evidence="1">
    <location>
        <begin position="272"/>
        <end position="306"/>
    </location>
</feature>
<evidence type="ECO:0000313" key="2">
    <source>
        <dbReference type="EMBL" id="KAF5838560.1"/>
    </source>
</evidence>
<feature type="region of interest" description="Disordered" evidence="1">
    <location>
        <begin position="148"/>
        <end position="195"/>
    </location>
</feature>
<evidence type="ECO:0000256" key="1">
    <source>
        <dbReference type="SAM" id="MobiDB-lite"/>
    </source>
</evidence>
<keyword evidence="3" id="KW-1185">Reference proteome</keyword>
<feature type="compositionally biased region" description="Pro residues" evidence="1">
    <location>
        <begin position="152"/>
        <end position="163"/>
    </location>
</feature>
<evidence type="ECO:0000313" key="3">
    <source>
        <dbReference type="Proteomes" id="UP000815325"/>
    </source>
</evidence>
<comment type="caution">
    <text evidence="2">The sequence shown here is derived from an EMBL/GenBank/DDBJ whole genome shotgun (WGS) entry which is preliminary data.</text>
</comment>
<protein>
    <submittedName>
        <fullName evidence="2">Uncharacterized protein</fullName>
    </submittedName>
</protein>
<feature type="compositionally biased region" description="Polar residues" evidence="1">
    <location>
        <begin position="411"/>
        <end position="430"/>
    </location>
</feature>
<reference evidence="2" key="1">
    <citation type="submission" date="2017-08" db="EMBL/GenBank/DDBJ databases">
        <authorList>
            <person name="Polle J.E."/>
            <person name="Barry K."/>
            <person name="Cushman J."/>
            <person name="Schmutz J."/>
            <person name="Tran D."/>
            <person name="Hathwaick L.T."/>
            <person name="Yim W.C."/>
            <person name="Jenkins J."/>
            <person name="Mckie-Krisberg Z.M."/>
            <person name="Prochnik S."/>
            <person name="Lindquist E."/>
            <person name="Dockter R.B."/>
            <person name="Adam C."/>
            <person name="Molina H."/>
            <person name="Bunkerborg J."/>
            <person name="Jin E."/>
            <person name="Buchheim M."/>
            <person name="Magnuson J."/>
        </authorList>
    </citation>
    <scope>NUCLEOTIDE SEQUENCE</scope>
    <source>
        <strain evidence="2">CCAP 19/18</strain>
    </source>
</reference>
<feature type="compositionally biased region" description="Basic and acidic residues" evidence="1">
    <location>
        <begin position="297"/>
        <end position="306"/>
    </location>
</feature>
<feature type="compositionally biased region" description="Low complexity" evidence="1">
    <location>
        <begin position="175"/>
        <end position="194"/>
    </location>
</feature>
<feature type="compositionally biased region" description="Pro residues" evidence="1">
    <location>
        <begin position="466"/>
        <end position="480"/>
    </location>
</feature>
<proteinExistence type="predicted"/>
<sequence>MAQLTDAVRALLGHSVNALGMEGMDLLGCPASHSTRTAQDMGVGIPVGGGFLGSSYSKGGFDSCGHGFGQGGAEGLGRGGVTENSSIFGGGLGSSSSGGLGVRGAGSPWGSDLFSPWQGCSIQGHAQGHACHVPLCSSSRLRMIHGIAPVPHTHPPPLPPSSEPTPSLRRHEVVPPWASSSATTAATSPSPAHAAVERSLTAGTLHPVLGAASNHLVGFLPEWTNVEASVVAGMRRVRALLQQQGAANGSGQRQLRRKHRLGKSIHTALKKKKMAAGDGSLEGSARTGKVGWGEGARGGEVEEEVRQRDAEDGQWWHNLRFTLCMLRRALSKDELARGALVVYVISPSPEPCDVHRCCMEAAACLSPPPSDTELVHAPSDAAADQLTTQPQSNAPTYPPATQPHTGMAPTPSKTRPPESTDTAAGPSTTHAYLEHSAKGVPSATDLPSAKGLSSNAHPSHHLAAQPSPPMSAPPSPPPPRTQTAVAAAAAAAAWCGCSLGVVEAGSALGPSFHISDASLPVAGMLVQVLLPSMLHDPTSRSIRAAALSICNSLPI</sequence>
<organism evidence="2 3">
    <name type="scientific">Dunaliella salina</name>
    <name type="common">Green alga</name>
    <name type="synonym">Protococcus salinus</name>
    <dbReference type="NCBI Taxonomy" id="3046"/>
    <lineage>
        <taxon>Eukaryota</taxon>
        <taxon>Viridiplantae</taxon>
        <taxon>Chlorophyta</taxon>
        <taxon>core chlorophytes</taxon>
        <taxon>Chlorophyceae</taxon>
        <taxon>CS clade</taxon>
        <taxon>Chlamydomonadales</taxon>
        <taxon>Dunaliellaceae</taxon>
        <taxon>Dunaliella</taxon>
    </lineage>
</organism>
<name>A0ABQ7GVB6_DUNSA</name>